<organism evidence="2 3">
    <name type="scientific">Amycolatopsis panacis</name>
    <dbReference type="NCBI Taxonomy" id="2340917"/>
    <lineage>
        <taxon>Bacteria</taxon>
        <taxon>Bacillati</taxon>
        <taxon>Actinomycetota</taxon>
        <taxon>Actinomycetes</taxon>
        <taxon>Pseudonocardiales</taxon>
        <taxon>Pseudonocardiaceae</taxon>
        <taxon>Amycolatopsis</taxon>
    </lineage>
</organism>
<name>A0A419HJW8_9PSEU</name>
<evidence type="ECO:0000256" key="1">
    <source>
        <dbReference type="SAM" id="MobiDB-lite"/>
    </source>
</evidence>
<evidence type="ECO:0000313" key="3">
    <source>
        <dbReference type="Proteomes" id="UP000285112"/>
    </source>
</evidence>
<sequence length="332" mass="35995">MAGSSPVAVAVTADVQDFAAEKAWVRYLAMNDSRSIVRIAAWQAVLSKSPEAAIRQFMDSGYAYAVRLSEEKKARNTDFVKWVLATYPAEFSPAVHAEAQKAMNSPRDADREQFANGGFEAAKQRDRTARETTGEQAKALAERDRQFVRDLAAHDPGEQVRVSASYAVRLGATDSDVVDFFAGGWAFGATLDLDTHRRRSADNEMRWRSALSRLLSDAAAAEQAARDASGDLAERAKATAVRAWQAVGEQTGPARSYWGEAQRLADQQAANWASVLAAANAASGLNWAAIIGPARDNQAAWADESTLAAQQARYWAGLVQQAEDGEQRVRAA</sequence>
<protein>
    <submittedName>
        <fullName evidence="2">Uncharacterized protein</fullName>
    </submittedName>
</protein>
<keyword evidence="3" id="KW-1185">Reference proteome</keyword>
<dbReference type="EMBL" id="QZFV01000152">
    <property type="protein sequence ID" value="RJQ76077.1"/>
    <property type="molecule type" value="Genomic_DNA"/>
</dbReference>
<feature type="region of interest" description="Disordered" evidence="1">
    <location>
        <begin position="119"/>
        <end position="138"/>
    </location>
</feature>
<accession>A0A419HJW8</accession>
<comment type="caution">
    <text evidence="2">The sequence shown here is derived from an EMBL/GenBank/DDBJ whole genome shotgun (WGS) entry which is preliminary data.</text>
</comment>
<gene>
    <name evidence="2" type="ORF">D5S19_30820</name>
</gene>
<dbReference type="AlphaFoldDB" id="A0A419HJW8"/>
<reference evidence="2 3" key="1">
    <citation type="submission" date="2018-09" db="EMBL/GenBank/DDBJ databases">
        <title>YIM PH 21725 draft genome.</title>
        <authorList>
            <person name="Miao C."/>
        </authorList>
    </citation>
    <scope>NUCLEOTIDE SEQUENCE [LARGE SCALE GENOMIC DNA]</scope>
    <source>
        <strain evidence="3">YIM PH21725</strain>
    </source>
</reference>
<dbReference type="OrthoDB" id="3294255at2"/>
<proteinExistence type="predicted"/>
<evidence type="ECO:0000313" key="2">
    <source>
        <dbReference type="EMBL" id="RJQ76077.1"/>
    </source>
</evidence>
<feature type="compositionally biased region" description="Basic and acidic residues" evidence="1">
    <location>
        <begin position="122"/>
        <end position="133"/>
    </location>
</feature>
<dbReference type="Proteomes" id="UP000285112">
    <property type="component" value="Unassembled WGS sequence"/>
</dbReference>